<keyword evidence="10" id="KW-1185">Reference proteome</keyword>
<evidence type="ECO:0000256" key="1">
    <source>
        <dbReference type="ARBA" id="ARBA00004606"/>
    </source>
</evidence>
<reference evidence="9" key="1">
    <citation type="submission" date="2020-11" db="EMBL/GenBank/DDBJ databases">
        <authorList>
            <person name="Tran Van P."/>
        </authorList>
    </citation>
    <scope>NUCLEOTIDE SEQUENCE</scope>
</reference>
<name>A0A7R9BPL1_9CRUS</name>
<dbReference type="PANTHER" id="PTHR11523:SF28">
    <property type="entry name" value="NA_K-ATPASE BETA SUBUNIT ISOFORM 4-RELATED"/>
    <property type="match status" value="1"/>
</dbReference>
<feature type="transmembrane region" description="Helical" evidence="8">
    <location>
        <begin position="54"/>
        <end position="74"/>
    </location>
</feature>
<dbReference type="GO" id="GO:0006883">
    <property type="term" value="P:intracellular sodium ion homeostasis"/>
    <property type="evidence" value="ECO:0007669"/>
    <property type="project" value="TreeGrafter"/>
</dbReference>
<evidence type="ECO:0000256" key="6">
    <source>
        <dbReference type="ARBA" id="ARBA00023136"/>
    </source>
</evidence>
<dbReference type="Proteomes" id="UP000678499">
    <property type="component" value="Unassembled WGS sequence"/>
</dbReference>
<keyword evidence="6 8" id="KW-0472">Membrane</keyword>
<dbReference type="GO" id="GO:1990573">
    <property type="term" value="P:potassium ion import across plasma membrane"/>
    <property type="evidence" value="ECO:0007669"/>
    <property type="project" value="TreeGrafter"/>
</dbReference>
<dbReference type="InterPro" id="IPR000402">
    <property type="entry name" value="Na/K_ATPase_sub_beta"/>
</dbReference>
<evidence type="ECO:0000256" key="4">
    <source>
        <dbReference type="ARBA" id="ARBA00022968"/>
    </source>
</evidence>
<comment type="similarity">
    <text evidence="2">Belongs to the X(+)/potassium ATPases subunit beta family.</text>
</comment>
<keyword evidence="3 8" id="KW-0812">Transmembrane</keyword>
<keyword evidence="5 8" id="KW-1133">Transmembrane helix</keyword>
<proteinExistence type="inferred from homology"/>
<dbReference type="EMBL" id="CAJPEX010001020">
    <property type="protein sequence ID" value="CAG0917972.1"/>
    <property type="molecule type" value="Genomic_DNA"/>
</dbReference>
<evidence type="ECO:0008006" key="11">
    <source>
        <dbReference type="Google" id="ProtNLM"/>
    </source>
</evidence>
<evidence type="ECO:0000256" key="5">
    <source>
        <dbReference type="ARBA" id="ARBA00022989"/>
    </source>
</evidence>
<evidence type="ECO:0000256" key="8">
    <source>
        <dbReference type="SAM" id="Phobius"/>
    </source>
</evidence>
<dbReference type="InterPro" id="IPR038702">
    <property type="entry name" value="Na/K_ATPase_sub_beta_sf"/>
</dbReference>
<gene>
    <name evidence="9" type="ORF">NMOB1V02_LOCUS5543</name>
</gene>
<comment type="subcellular location">
    <subcellularLocation>
        <location evidence="1">Membrane</location>
        <topology evidence="1">Single-pass type II membrane protein</topology>
    </subcellularLocation>
</comment>
<dbReference type="Gene3D" id="2.60.40.1660">
    <property type="entry name" value="Na, k-atpase alpha subunit"/>
    <property type="match status" value="1"/>
</dbReference>
<dbReference type="EMBL" id="OA883057">
    <property type="protein sequence ID" value="CAD7277820.1"/>
    <property type="molecule type" value="Genomic_DNA"/>
</dbReference>
<organism evidence="9">
    <name type="scientific">Notodromas monacha</name>
    <dbReference type="NCBI Taxonomy" id="399045"/>
    <lineage>
        <taxon>Eukaryota</taxon>
        <taxon>Metazoa</taxon>
        <taxon>Ecdysozoa</taxon>
        <taxon>Arthropoda</taxon>
        <taxon>Crustacea</taxon>
        <taxon>Oligostraca</taxon>
        <taxon>Ostracoda</taxon>
        <taxon>Podocopa</taxon>
        <taxon>Podocopida</taxon>
        <taxon>Cypridocopina</taxon>
        <taxon>Cypridoidea</taxon>
        <taxon>Cyprididae</taxon>
        <taxon>Notodromas</taxon>
    </lineage>
</organism>
<keyword evidence="4" id="KW-0735">Signal-anchor</keyword>
<feature type="region of interest" description="Disordered" evidence="7">
    <location>
        <begin position="1"/>
        <end position="34"/>
    </location>
</feature>
<evidence type="ECO:0000256" key="2">
    <source>
        <dbReference type="ARBA" id="ARBA00005876"/>
    </source>
</evidence>
<dbReference type="GO" id="GO:0001671">
    <property type="term" value="F:ATPase activator activity"/>
    <property type="evidence" value="ECO:0007669"/>
    <property type="project" value="TreeGrafter"/>
</dbReference>
<dbReference type="Gene3D" id="1.20.5.170">
    <property type="match status" value="1"/>
</dbReference>
<dbReference type="GO" id="GO:0005890">
    <property type="term" value="C:sodium:potassium-exchanging ATPase complex"/>
    <property type="evidence" value="ECO:0007669"/>
    <property type="project" value="InterPro"/>
</dbReference>
<evidence type="ECO:0000313" key="9">
    <source>
        <dbReference type="EMBL" id="CAD7277820.1"/>
    </source>
</evidence>
<dbReference type="GO" id="GO:0030007">
    <property type="term" value="P:intracellular potassium ion homeostasis"/>
    <property type="evidence" value="ECO:0007669"/>
    <property type="project" value="TreeGrafter"/>
</dbReference>
<evidence type="ECO:0000256" key="7">
    <source>
        <dbReference type="SAM" id="MobiDB-lite"/>
    </source>
</evidence>
<dbReference type="GO" id="GO:0036376">
    <property type="term" value="P:sodium ion export across plasma membrane"/>
    <property type="evidence" value="ECO:0007669"/>
    <property type="project" value="TreeGrafter"/>
</dbReference>
<protein>
    <recommendedName>
        <fullName evidence="11">Sodium/potassium-transporting ATPase subunit beta</fullName>
    </recommendedName>
</protein>
<dbReference type="AlphaFoldDB" id="A0A7R9BPL1"/>
<sequence length="390" mass="44505">MAEMKMRELSSDQKAARYRKKEKEELDPSGRMDSEREALLTEKKLKRRRIFERILFYSVFYACLVAFFAIMMLIHHQTLDENKPKYQNIYGAIGNTPGLGVRPKSDVNESALIHIKQEYEQLTQSSGGSIVQCYPGKVLRPGEVCPFDIRLLGTSMCTKENRFGYDRGNPCIILKINKVYGWIPETYGPEDNLPDEMPEFLKREVRKTSVSREFSLYSNVRTGFVALSLCLGVTILILELKDENRRPPSVWLSCEGITSADREYLGAVEYFPYPGFPAYFFPYTKTPGYLSPLVALHLKDPKREDEISVDFPCFFSLLTSQPASHLSQRLNRPQALLLVQPCRSFNANKNALARLLLLVNALAAKWKDLIEQRKGAVFSGANLDLIYTDP</sequence>
<accession>A0A7R9BPL1</accession>
<evidence type="ECO:0000313" key="10">
    <source>
        <dbReference type="Proteomes" id="UP000678499"/>
    </source>
</evidence>
<dbReference type="Pfam" id="PF00287">
    <property type="entry name" value="Na_K-ATPase"/>
    <property type="match status" value="2"/>
</dbReference>
<evidence type="ECO:0000256" key="3">
    <source>
        <dbReference type="ARBA" id="ARBA00022692"/>
    </source>
</evidence>
<dbReference type="PANTHER" id="PTHR11523">
    <property type="entry name" value="SODIUM/POTASSIUM-DEPENDENT ATPASE BETA SUBUNIT"/>
    <property type="match status" value="1"/>
</dbReference>
<dbReference type="OrthoDB" id="5912413at2759"/>